<dbReference type="Proteomes" id="UP001320876">
    <property type="component" value="Unassembled WGS sequence"/>
</dbReference>
<organism evidence="6 7">
    <name type="scientific">Luteolibacter arcticus</name>
    <dbReference type="NCBI Taxonomy" id="1581411"/>
    <lineage>
        <taxon>Bacteria</taxon>
        <taxon>Pseudomonadati</taxon>
        <taxon>Verrucomicrobiota</taxon>
        <taxon>Verrucomicrobiia</taxon>
        <taxon>Verrucomicrobiales</taxon>
        <taxon>Verrucomicrobiaceae</taxon>
        <taxon>Luteolibacter</taxon>
    </lineage>
</organism>
<dbReference type="RefSeq" id="WP_264486009.1">
    <property type="nucleotide sequence ID" value="NZ_JAPDDT010000002.1"/>
</dbReference>
<keyword evidence="2" id="KW-0805">Transcription regulation</keyword>
<keyword evidence="4" id="KW-0804">Transcription</keyword>
<dbReference type="PANTHER" id="PTHR43133">
    <property type="entry name" value="RNA POLYMERASE ECF-TYPE SIGMA FACTO"/>
    <property type="match status" value="1"/>
</dbReference>
<dbReference type="InterPro" id="IPR013325">
    <property type="entry name" value="RNA_pol_sigma_r2"/>
</dbReference>
<dbReference type="Gene3D" id="1.10.10.10">
    <property type="entry name" value="Winged helix-like DNA-binding domain superfamily/Winged helix DNA-binding domain"/>
    <property type="match status" value="1"/>
</dbReference>
<keyword evidence="7" id="KW-1185">Reference proteome</keyword>
<dbReference type="SUPFAM" id="SSF88946">
    <property type="entry name" value="Sigma2 domain of RNA polymerase sigma factors"/>
    <property type="match status" value="1"/>
</dbReference>
<comment type="similarity">
    <text evidence="1">Belongs to the sigma-70 factor family. ECF subfamily.</text>
</comment>
<protein>
    <submittedName>
        <fullName evidence="6">Sigma-70 family RNA polymerase sigma factor</fullName>
    </submittedName>
</protein>
<dbReference type="Gene3D" id="1.10.1740.10">
    <property type="match status" value="1"/>
</dbReference>
<evidence type="ECO:0000256" key="2">
    <source>
        <dbReference type="ARBA" id="ARBA00023015"/>
    </source>
</evidence>
<dbReference type="NCBIfam" id="TIGR02937">
    <property type="entry name" value="sigma70-ECF"/>
    <property type="match status" value="1"/>
</dbReference>
<accession>A0ABT3GE53</accession>
<feature type="domain" description="RNA polymerase sigma-70 region 2" evidence="5">
    <location>
        <begin position="29"/>
        <end position="87"/>
    </location>
</feature>
<evidence type="ECO:0000256" key="4">
    <source>
        <dbReference type="ARBA" id="ARBA00023163"/>
    </source>
</evidence>
<proteinExistence type="inferred from homology"/>
<name>A0ABT3GE53_9BACT</name>
<evidence type="ECO:0000313" key="6">
    <source>
        <dbReference type="EMBL" id="MCW1921899.1"/>
    </source>
</evidence>
<dbReference type="SUPFAM" id="SSF88659">
    <property type="entry name" value="Sigma3 and sigma4 domains of RNA polymerase sigma factors"/>
    <property type="match status" value="1"/>
</dbReference>
<dbReference type="NCBIfam" id="TIGR02989">
    <property type="entry name" value="Sig-70_gvs1"/>
    <property type="match status" value="1"/>
</dbReference>
<dbReference type="InterPro" id="IPR014284">
    <property type="entry name" value="RNA_pol_sigma-70_dom"/>
</dbReference>
<keyword evidence="3" id="KW-0731">Sigma factor</keyword>
<dbReference type="Pfam" id="PF04542">
    <property type="entry name" value="Sigma70_r2"/>
    <property type="match status" value="1"/>
</dbReference>
<evidence type="ECO:0000256" key="3">
    <source>
        <dbReference type="ARBA" id="ARBA00023082"/>
    </source>
</evidence>
<dbReference type="PANTHER" id="PTHR43133:SF51">
    <property type="entry name" value="RNA POLYMERASE SIGMA FACTOR"/>
    <property type="match status" value="1"/>
</dbReference>
<dbReference type="InterPro" id="IPR007627">
    <property type="entry name" value="RNA_pol_sigma70_r2"/>
</dbReference>
<dbReference type="InterPro" id="IPR036388">
    <property type="entry name" value="WH-like_DNA-bd_sf"/>
</dbReference>
<dbReference type="InterPro" id="IPR013324">
    <property type="entry name" value="RNA_pol_sigma_r3/r4-like"/>
</dbReference>
<evidence type="ECO:0000313" key="7">
    <source>
        <dbReference type="Proteomes" id="UP001320876"/>
    </source>
</evidence>
<comment type="caution">
    <text evidence="6">The sequence shown here is derived from an EMBL/GenBank/DDBJ whole genome shotgun (WGS) entry which is preliminary data.</text>
</comment>
<evidence type="ECO:0000259" key="5">
    <source>
        <dbReference type="Pfam" id="PF04542"/>
    </source>
</evidence>
<reference evidence="6 7" key="1">
    <citation type="submission" date="2022-10" db="EMBL/GenBank/DDBJ databases">
        <title>Luteolibacter arcticus strain CCTCC AB 2014275, whole genome shotgun sequencing project.</title>
        <authorList>
            <person name="Zhao G."/>
            <person name="Shen L."/>
        </authorList>
    </citation>
    <scope>NUCLEOTIDE SEQUENCE [LARGE SCALE GENOMIC DNA]</scope>
    <source>
        <strain evidence="6 7">CCTCC AB 2014275</strain>
    </source>
</reference>
<dbReference type="InterPro" id="IPR039425">
    <property type="entry name" value="RNA_pol_sigma-70-like"/>
</dbReference>
<dbReference type="InterPro" id="IPR014331">
    <property type="entry name" value="RNA_pol_sigma70_ECF_RHOBA"/>
</dbReference>
<gene>
    <name evidence="6" type="ORF">OKA05_05005</name>
</gene>
<dbReference type="EMBL" id="JAPDDT010000002">
    <property type="protein sequence ID" value="MCW1921899.1"/>
    <property type="molecule type" value="Genomic_DNA"/>
</dbReference>
<evidence type="ECO:0000256" key="1">
    <source>
        <dbReference type="ARBA" id="ARBA00010641"/>
    </source>
</evidence>
<sequence>MEPEELNNLADHGDSASEIAEEIRGFQAGLKEYVAGLLGGADGVDDLVQETNLFLWERREEFLPGSNFRAWAMRVAWFKVMAERRDRLREGRVVFSEPMLEQLAARAAERLGESDQRLDALRRCLDRSRPQDRRILEWKYSRRASLTELAEANGCAPNAMHKMISRLRLALRHCVEKQLGNEHS</sequence>